<name>A0A812KXX6_SYMPI</name>
<dbReference type="EMBL" id="CAJNIZ010004403">
    <property type="protein sequence ID" value="CAE7232202.1"/>
    <property type="molecule type" value="Genomic_DNA"/>
</dbReference>
<feature type="region of interest" description="Disordered" evidence="1">
    <location>
        <begin position="1"/>
        <end position="261"/>
    </location>
</feature>
<feature type="non-terminal residue" evidence="2">
    <location>
        <position position="1"/>
    </location>
</feature>
<dbReference type="Proteomes" id="UP000649617">
    <property type="component" value="Unassembled WGS sequence"/>
</dbReference>
<accession>A0A812KXX6</accession>
<protein>
    <submittedName>
        <fullName evidence="2">Uncharacterized protein</fullName>
    </submittedName>
</protein>
<feature type="compositionally biased region" description="Basic and acidic residues" evidence="1">
    <location>
        <begin position="199"/>
        <end position="210"/>
    </location>
</feature>
<organism evidence="2 3">
    <name type="scientific">Symbiodinium pilosum</name>
    <name type="common">Dinoflagellate</name>
    <dbReference type="NCBI Taxonomy" id="2952"/>
    <lineage>
        <taxon>Eukaryota</taxon>
        <taxon>Sar</taxon>
        <taxon>Alveolata</taxon>
        <taxon>Dinophyceae</taxon>
        <taxon>Suessiales</taxon>
        <taxon>Symbiodiniaceae</taxon>
        <taxon>Symbiodinium</taxon>
    </lineage>
</organism>
<gene>
    <name evidence="2" type="ORF">SPIL2461_LOCUS3593</name>
</gene>
<proteinExistence type="predicted"/>
<evidence type="ECO:0000313" key="3">
    <source>
        <dbReference type="Proteomes" id="UP000649617"/>
    </source>
</evidence>
<feature type="compositionally biased region" description="Acidic residues" evidence="1">
    <location>
        <begin position="1"/>
        <end position="12"/>
    </location>
</feature>
<feature type="compositionally biased region" description="Basic and acidic residues" evidence="1">
    <location>
        <begin position="78"/>
        <end position="103"/>
    </location>
</feature>
<reference evidence="2" key="1">
    <citation type="submission" date="2021-02" db="EMBL/GenBank/DDBJ databases">
        <authorList>
            <person name="Dougan E. K."/>
            <person name="Rhodes N."/>
            <person name="Thang M."/>
            <person name="Chan C."/>
        </authorList>
    </citation>
    <scope>NUCLEOTIDE SEQUENCE</scope>
</reference>
<evidence type="ECO:0000256" key="1">
    <source>
        <dbReference type="SAM" id="MobiDB-lite"/>
    </source>
</evidence>
<evidence type="ECO:0000313" key="2">
    <source>
        <dbReference type="EMBL" id="CAE7232202.1"/>
    </source>
</evidence>
<sequence>EEAVPGEMEEEEKVASLKDQGASSEDGGKDLQREEVGPGEMEEEVASLKDQDASSEDGDEDKQKEEAVPAEMEEEEGASWKDQEAALQDGDKGPRREESRPGEMEEEVASLKDQGASSEDGDKDKQKEEAVPAEMEEEEVASLKDQVAASDDGDQKDQEVASGNGDEGTPREESDPGVSDTELASVKDQEAASDEGDRDEQPEVDRRGEASKGLVSDKVLQTSSEDSDSDEPRAKSALAAAGDKRPMAPPKSIASDPSSDEEVHCAVNQSGLQRFLLDNLPQRSRCQAARSAGLRQDVRTARTVMIERMVHVGSKPAAVHAHARLDRSGSNVHLLRLNATVTPVCQRLCARMKGTSAVKSRGLQ</sequence>
<feature type="compositionally biased region" description="Basic and acidic residues" evidence="1">
    <location>
        <begin position="120"/>
        <end position="130"/>
    </location>
</feature>
<keyword evidence="3" id="KW-1185">Reference proteome</keyword>
<dbReference type="AlphaFoldDB" id="A0A812KXX6"/>
<comment type="caution">
    <text evidence="2">The sequence shown here is derived from an EMBL/GenBank/DDBJ whole genome shotgun (WGS) entry which is preliminary data.</text>
</comment>
<feature type="compositionally biased region" description="Basic and acidic residues" evidence="1">
    <location>
        <begin position="26"/>
        <end position="36"/>
    </location>
</feature>